<feature type="transmembrane region" description="Helical" evidence="2">
    <location>
        <begin position="415"/>
        <end position="437"/>
    </location>
</feature>
<evidence type="ECO:0000256" key="2">
    <source>
        <dbReference type="SAM" id="Phobius"/>
    </source>
</evidence>
<evidence type="ECO:0000313" key="4">
    <source>
        <dbReference type="Proteomes" id="UP001589716"/>
    </source>
</evidence>
<comment type="caution">
    <text evidence="3">The sequence shown here is derived from an EMBL/GenBank/DDBJ whole genome shotgun (WGS) entry which is preliminary data.</text>
</comment>
<gene>
    <name evidence="3" type="ORF">ACFFTP_11550</name>
</gene>
<dbReference type="RefSeq" id="WP_345489046.1">
    <property type="nucleotide sequence ID" value="NZ_BAAAWU010000001.1"/>
</dbReference>
<feature type="compositionally biased region" description="Pro residues" evidence="1">
    <location>
        <begin position="104"/>
        <end position="119"/>
    </location>
</feature>
<feature type="compositionally biased region" description="Gly residues" evidence="1">
    <location>
        <begin position="44"/>
        <end position="61"/>
    </location>
</feature>
<feature type="region of interest" description="Disordered" evidence="1">
    <location>
        <begin position="1"/>
        <end position="145"/>
    </location>
</feature>
<feature type="compositionally biased region" description="Pro residues" evidence="1">
    <location>
        <begin position="86"/>
        <end position="95"/>
    </location>
</feature>
<proteinExistence type="predicted"/>
<feature type="transmembrane region" description="Helical" evidence="2">
    <location>
        <begin position="518"/>
        <end position="548"/>
    </location>
</feature>
<feature type="compositionally biased region" description="Low complexity" evidence="1">
    <location>
        <begin position="121"/>
        <end position="145"/>
    </location>
</feature>
<keyword evidence="2" id="KW-0812">Transmembrane</keyword>
<feature type="transmembrane region" description="Helical" evidence="2">
    <location>
        <begin position="486"/>
        <end position="506"/>
    </location>
</feature>
<keyword evidence="2" id="KW-1133">Transmembrane helix</keyword>
<evidence type="ECO:0000313" key="3">
    <source>
        <dbReference type="EMBL" id="MFB9554826.1"/>
    </source>
</evidence>
<dbReference type="EMBL" id="JBHMCT010000008">
    <property type="protein sequence ID" value="MFB9554826.1"/>
    <property type="molecule type" value="Genomic_DNA"/>
</dbReference>
<dbReference type="Proteomes" id="UP001589716">
    <property type="component" value="Unassembled WGS sequence"/>
</dbReference>
<feature type="transmembrane region" description="Helical" evidence="2">
    <location>
        <begin position="257"/>
        <end position="276"/>
    </location>
</feature>
<feature type="compositionally biased region" description="Low complexity" evidence="1">
    <location>
        <begin position="62"/>
        <end position="85"/>
    </location>
</feature>
<feature type="compositionally biased region" description="Low complexity" evidence="1">
    <location>
        <begin position="23"/>
        <end position="43"/>
    </location>
</feature>
<sequence length="585" mass="57023">MSGSLWLTNGTMRDALPPIPRQRTTPARPTAPATGTAAASGTDAGPGAGPGPASGGAGAAPGRGAAPDAGSASRPGAGAAHTATPGPGPAGPGPGPASGTGPAGPGPASGPGPAGPGPGPASGTGPASATGTGPASGTGPAPAGARVLAADPLDELAARLDALTAAAVHPDEIAAILESDGMTDDHIRLTYGRADSFALAEDLYARTERRHPAPEAPPAGPWYTGLAGCLLRGLVFALPGLAYVLGAPLLATGPGRHGLPPGAVPLIAGAVTGWVWNQALAHRAYSWLGLGDRRAAVRALLTGAPAGALAGAVVAALAARPGEGPAALFGAGQALYLAAATVLLVLGRERALLCALLPLAGAVPAFRHDLPDALRVLLLLLSLTATVTFAALVLRPGARRPGAARPARGRAGPPLAASLPYGLFGLGSGLLVLYAGADAVIALTLSMGPAEWLLHRFRGTALARLRLLTTARAFRRAVTATLARCLVGYLAVLFVLSVTAALLWPGAAAVSAPRTGSLLLVGAVLWLGLLLQAFGAVAGAAAVCLLAATAQALAPAAGTVAAGAAATVLGVLTCALLVRPTAHRI</sequence>
<feature type="transmembrane region" description="Helical" evidence="2">
    <location>
        <begin position="325"/>
        <end position="346"/>
    </location>
</feature>
<feature type="transmembrane region" description="Helical" evidence="2">
    <location>
        <begin position="351"/>
        <end position="367"/>
    </location>
</feature>
<organism evidence="3 4">
    <name type="scientific">Streptomyces roseoviridis</name>
    <dbReference type="NCBI Taxonomy" id="67361"/>
    <lineage>
        <taxon>Bacteria</taxon>
        <taxon>Bacillati</taxon>
        <taxon>Actinomycetota</taxon>
        <taxon>Actinomycetes</taxon>
        <taxon>Kitasatosporales</taxon>
        <taxon>Streptomycetaceae</taxon>
        <taxon>Streptomyces</taxon>
    </lineage>
</organism>
<reference evidence="3 4" key="1">
    <citation type="submission" date="2024-09" db="EMBL/GenBank/DDBJ databases">
        <authorList>
            <person name="Sun Q."/>
            <person name="Mori K."/>
        </authorList>
    </citation>
    <scope>NUCLEOTIDE SEQUENCE [LARGE SCALE GENOMIC DNA]</scope>
    <source>
        <strain evidence="3 4">JCM 4414</strain>
    </source>
</reference>
<feature type="transmembrane region" description="Helical" evidence="2">
    <location>
        <begin position="554"/>
        <end position="578"/>
    </location>
</feature>
<keyword evidence="2" id="KW-0472">Membrane</keyword>
<protein>
    <submittedName>
        <fullName evidence="3">Uncharacterized protein</fullName>
    </submittedName>
</protein>
<evidence type="ECO:0000256" key="1">
    <source>
        <dbReference type="SAM" id="MobiDB-lite"/>
    </source>
</evidence>
<feature type="compositionally biased region" description="Polar residues" evidence="1">
    <location>
        <begin position="1"/>
        <end position="11"/>
    </location>
</feature>
<accession>A0ABV5QMU9</accession>
<feature type="transmembrane region" description="Helical" evidence="2">
    <location>
        <begin position="229"/>
        <end position="251"/>
    </location>
</feature>
<keyword evidence="4" id="KW-1185">Reference proteome</keyword>
<feature type="transmembrane region" description="Helical" evidence="2">
    <location>
        <begin position="373"/>
        <end position="394"/>
    </location>
</feature>
<feature type="transmembrane region" description="Helical" evidence="2">
    <location>
        <begin position="297"/>
        <end position="319"/>
    </location>
</feature>
<name>A0ABV5QMU9_9ACTN</name>